<evidence type="ECO:0000256" key="3">
    <source>
        <dbReference type="ARBA" id="ARBA00022833"/>
    </source>
</evidence>
<keyword evidence="3" id="KW-0862">Zinc</keyword>
<name>A0A1C7M661_GRIFR</name>
<evidence type="ECO:0000313" key="6">
    <source>
        <dbReference type="EMBL" id="OBZ72258.1"/>
    </source>
</evidence>
<feature type="region of interest" description="Disordered" evidence="4">
    <location>
        <begin position="411"/>
        <end position="595"/>
    </location>
</feature>
<feature type="compositionally biased region" description="Low complexity" evidence="4">
    <location>
        <begin position="930"/>
        <end position="944"/>
    </location>
</feature>
<keyword evidence="1" id="KW-0479">Metal-binding</keyword>
<dbReference type="Proteomes" id="UP000092993">
    <property type="component" value="Unassembled WGS sequence"/>
</dbReference>
<feature type="domain" description="Zinc finger PHD-type" evidence="5">
    <location>
        <begin position="800"/>
        <end position="857"/>
    </location>
</feature>
<dbReference type="PANTHER" id="PTHR14296">
    <property type="entry name" value="REMODELING AND SPACING FACTOR 1"/>
    <property type="match status" value="1"/>
</dbReference>
<dbReference type="EMBL" id="LUGG01000009">
    <property type="protein sequence ID" value="OBZ72258.1"/>
    <property type="molecule type" value="Genomic_DNA"/>
</dbReference>
<dbReference type="PROSITE" id="PS01359">
    <property type="entry name" value="ZF_PHD_1"/>
    <property type="match status" value="1"/>
</dbReference>
<dbReference type="GO" id="GO:0031213">
    <property type="term" value="C:RSF complex"/>
    <property type="evidence" value="ECO:0007669"/>
    <property type="project" value="InterPro"/>
</dbReference>
<keyword evidence="7" id="KW-1185">Reference proteome</keyword>
<dbReference type="SUPFAM" id="SSF57903">
    <property type="entry name" value="FYVE/PHD zinc finger"/>
    <property type="match status" value="1"/>
</dbReference>
<organism evidence="6 7">
    <name type="scientific">Grifola frondosa</name>
    <name type="common">Maitake</name>
    <name type="synonym">Polyporus frondosus</name>
    <dbReference type="NCBI Taxonomy" id="5627"/>
    <lineage>
        <taxon>Eukaryota</taxon>
        <taxon>Fungi</taxon>
        <taxon>Dikarya</taxon>
        <taxon>Basidiomycota</taxon>
        <taxon>Agaricomycotina</taxon>
        <taxon>Agaricomycetes</taxon>
        <taxon>Polyporales</taxon>
        <taxon>Grifolaceae</taxon>
        <taxon>Grifola</taxon>
    </lineage>
</organism>
<feature type="region of interest" description="Disordered" evidence="4">
    <location>
        <begin position="116"/>
        <end position="148"/>
    </location>
</feature>
<gene>
    <name evidence="6" type="ORF">A0H81_07462</name>
</gene>
<feature type="compositionally biased region" description="Polar residues" evidence="4">
    <location>
        <begin position="362"/>
        <end position="373"/>
    </location>
</feature>
<feature type="region of interest" description="Disordered" evidence="4">
    <location>
        <begin position="877"/>
        <end position="901"/>
    </location>
</feature>
<dbReference type="PANTHER" id="PTHR14296:SF3">
    <property type="entry name" value="DIKAR, ISOFORM F"/>
    <property type="match status" value="1"/>
</dbReference>
<dbReference type="OMA" id="SQFFYTF"/>
<feature type="region of interest" description="Disordered" evidence="4">
    <location>
        <begin position="675"/>
        <end position="743"/>
    </location>
</feature>
<feature type="non-terminal residue" evidence="6">
    <location>
        <position position="1139"/>
    </location>
</feature>
<dbReference type="AlphaFoldDB" id="A0A1C7M661"/>
<reference evidence="6 7" key="1">
    <citation type="submission" date="2016-03" db="EMBL/GenBank/DDBJ databases">
        <title>Whole genome sequencing of Grifola frondosa 9006-11.</title>
        <authorList>
            <person name="Min B."/>
            <person name="Park H."/>
            <person name="Kim J.-G."/>
            <person name="Cho H."/>
            <person name="Oh Y.-L."/>
            <person name="Kong W.-S."/>
            <person name="Choi I.-G."/>
        </authorList>
    </citation>
    <scope>NUCLEOTIDE SEQUENCE [LARGE SCALE GENOMIC DNA]</scope>
    <source>
        <strain evidence="6 7">9006-11</strain>
    </source>
</reference>
<evidence type="ECO:0000259" key="5">
    <source>
        <dbReference type="SMART" id="SM00249"/>
    </source>
</evidence>
<feature type="region of interest" description="Disordered" evidence="4">
    <location>
        <begin position="305"/>
        <end position="391"/>
    </location>
</feature>
<feature type="compositionally biased region" description="Low complexity" evidence="4">
    <location>
        <begin position="322"/>
        <end position="337"/>
    </location>
</feature>
<comment type="caution">
    <text evidence="6">The sequence shown here is derived from an EMBL/GenBank/DDBJ whole genome shotgun (WGS) entry which is preliminary data.</text>
</comment>
<dbReference type="InterPro" id="IPR011011">
    <property type="entry name" value="Znf_FYVE_PHD"/>
</dbReference>
<feature type="compositionally biased region" description="Basic and acidic residues" evidence="4">
    <location>
        <begin position="530"/>
        <end position="540"/>
    </location>
</feature>
<feature type="compositionally biased region" description="Low complexity" evidence="4">
    <location>
        <begin position="1084"/>
        <end position="1105"/>
    </location>
</feature>
<evidence type="ECO:0000313" key="7">
    <source>
        <dbReference type="Proteomes" id="UP000092993"/>
    </source>
</evidence>
<dbReference type="OrthoDB" id="303107at2759"/>
<dbReference type="Pfam" id="PF00628">
    <property type="entry name" value="PHD"/>
    <property type="match status" value="1"/>
</dbReference>
<feature type="compositionally biased region" description="Polar residues" evidence="4">
    <location>
        <begin position="572"/>
        <end position="581"/>
    </location>
</feature>
<dbReference type="GO" id="GO:0008270">
    <property type="term" value="F:zinc ion binding"/>
    <property type="evidence" value="ECO:0007669"/>
    <property type="project" value="UniProtKB-KW"/>
</dbReference>
<dbReference type="InterPro" id="IPR028938">
    <property type="entry name" value="Rsf1-like"/>
</dbReference>
<feature type="region of interest" description="Disordered" evidence="4">
    <location>
        <begin position="1078"/>
        <end position="1139"/>
    </location>
</feature>
<accession>A0A1C7M661</accession>
<evidence type="ECO:0000256" key="1">
    <source>
        <dbReference type="ARBA" id="ARBA00022723"/>
    </source>
</evidence>
<dbReference type="InterPro" id="IPR019787">
    <property type="entry name" value="Znf_PHD-finger"/>
</dbReference>
<feature type="compositionally biased region" description="Polar residues" evidence="4">
    <location>
        <begin position="426"/>
        <end position="436"/>
    </location>
</feature>
<dbReference type="SMART" id="SM00249">
    <property type="entry name" value="PHD"/>
    <property type="match status" value="1"/>
</dbReference>
<sequence length="1139" mass="126745">MPRRTLTPATPVPTAPLTAPPRDISVLAQSDPQWASNLLLLRRQWKWASFSQFFYTFAPLLSMPDVSLTDVEDDLARSTAIFLPRIMHRLLYTLTQDRKITIDNWQTSLRKQYVRRDPDANPIGPEPKLPSRDSSWEPSTPVERDNDVDASATPAAELMNATGPSQDANAATDDLQESVERLGQEETLFEPKSEPKEDPASMKKEDTVERVAKDELEESKDWLELPMLAKLDSLHLLTEWQFQHPQRLRSIMKNDDEGANWRIEPVGYDAKTCAYWLIGREFSFYFNSYLSDLISYSADRLWIQRVPPKPPKSKNLKRKRTAAAGGSKASARASSSKIAPVPESDEESDVPTPSKRKRVQANGRSTRTRSQVASAPAEPTTGKSTRAAKVQANKKLDAQAKELAEFQRQAAALANAKAKATSNSTPRASKQAQASPSRRGVVGTRASARLKGSGGRPSSEQEDEWQQVPEEWLKETIEPELKSRDVSKGKGKGKDSDNEAEELDAEQMMLRKAGLEGDSSSELTELSEDEDKHMDVDKGSSEAPQPPARTNGTKTGSRKSVRSTRSAAVATTIETNTIPNRSKTEQESPEDTLDDAPLIPKDFIEWEAICVTLYEWEHIAERFEKATHYLEKALYKVLSQSIVPAVTAELKEAERRRRLEEAIVHRKRSSRIAIKESEKEEARAAAKKKAEEDEKTARARRQEARMKKEEAERERREQAREQRRIEREEREARAQAKADRADQSIDAGVTNLYPSSTDVEFGGPESTATPVANGTHSTGSVQSSRVVTPSGVRTPDWILDCEICLKHGVNIDDGLPMVCCGMCGKWQHITCHDLADQRAGRPRRNWDVQQFYCLHCRPRASNGRTYTAPQQQPYAATQQYSWQQGSSAVHPQKAAPSVAPDPYIQSTSDVRFFPRQPVENGMGYSQQQRYPPTTASSPSPSAYSRAQHSVPLTFAHYQPEQRGFQRASQTSPVQAPPVWSNGYPSADSMNARSQPVQFVSQYPQGNTVYANGRMPSAYQSQSVPQLQAYGTSYDSTQLRPNSRWPASNGYHSQAPAGSAVQVAAESLATMHEGGGNRYAAAGWSQSQSPYAQQQRQPQSQHPYMQNQPNGDALTNHGYGAMRGGQHLPAGSTPAYRFPS</sequence>
<keyword evidence="2" id="KW-0863">Zinc-finger</keyword>
<dbReference type="CDD" id="cd15517">
    <property type="entry name" value="PHD_TCF19_like"/>
    <property type="match status" value="1"/>
</dbReference>
<dbReference type="InterPro" id="IPR013083">
    <property type="entry name" value="Znf_RING/FYVE/PHD"/>
</dbReference>
<evidence type="ECO:0000256" key="2">
    <source>
        <dbReference type="ARBA" id="ARBA00022771"/>
    </source>
</evidence>
<dbReference type="GO" id="GO:0006355">
    <property type="term" value="P:regulation of DNA-templated transcription"/>
    <property type="evidence" value="ECO:0007669"/>
    <property type="project" value="InterPro"/>
</dbReference>
<proteinExistence type="predicted"/>
<feature type="region of interest" description="Disordered" evidence="4">
    <location>
        <begin position="914"/>
        <end position="945"/>
    </location>
</feature>
<dbReference type="InterPro" id="IPR001965">
    <property type="entry name" value="Znf_PHD"/>
</dbReference>
<feature type="compositionally biased region" description="Basic residues" evidence="4">
    <location>
        <begin position="311"/>
        <end position="321"/>
    </location>
</feature>
<feature type="compositionally biased region" description="Low complexity" evidence="4">
    <location>
        <begin position="411"/>
        <end position="425"/>
    </location>
</feature>
<feature type="region of interest" description="Disordered" evidence="4">
    <location>
        <begin position="184"/>
        <end position="207"/>
    </location>
</feature>
<protein>
    <recommendedName>
        <fullName evidence="5">Zinc finger PHD-type domain-containing protein</fullName>
    </recommendedName>
</protein>
<dbReference type="InterPro" id="IPR019786">
    <property type="entry name" value="Zinc_finger_PHD-type_CS"/>
</dbReference>
<feature type="compositionally biased region" description="Basic and acidic residues" evidence="4">
    <location>
        <begin position="471"/>
        <end position="497"/>
    </location>
</feature>
<evidence type="ECO:0000256" key="4">
    <source>
        <dbReference type="SAM" id="MobiDB-lite"/>
    </source>
</evidence>
<dbReference type="Gene3D" id="3.30.40.10">
    <property type="entry name" value="Zinc/RING finger domain, C3HC4 (zinc finger)"/>
    <property type="match status" value="1"/>
</dbReference>
<dbReference type="STRING" id="5627.A0A1C7M661"/>